<dbReference type="RefSeq" id="WP_290317735.1">
    <property type="nucleotide sequence ID" value="NZ_JAUFPN010000153.1"/>
</dbReference>
<dbReference type="InterPro" id="IPR004812">
    <property type="entry name" value="Efflux_drug-R_Bcr/CmlA"/>
</dbReference>
<feature type="domain" description="Major facilitator superfamily (MFS) profile" evidence="9">
    <location>
        <begin position="25"/>
        <end position="410"/>
    </location>
</feature>
<dbReference type="PANTHER" id="PTHR43124:SF3">
    <property type="entry name" value="CHLORAMPHENICOL EFFLUX PUMP RV0191"/>
    <property type="match status" value="1"/>
</dbReference>
<feature type="transmembrane region" description="Helical" evidence="8">
    <location>
        <begin position="263"/>
        <end position="283"/>
    </location>
</feature>
<proteinExistence type="inferred from homology"/>
<dbReference type="InterPro" id="IPR036259">
    <property type="entry name" value="MFS_trans_sf"/>
</dbReference>
<comment type="similarity">
    <text evidence="2 8">Belongs to the major facilitator superfamily. Bcr/CmlA family.</text>
</comment>
<feature type="transmembrane region" description="Helical" evidence="8">
    <location>
        <begin position="295"/>
        <end position="316"/>
    </location>
</feature>
<comment type="caution">
    <text evidence="10">The sequence shown here is derived from an EMBL/GenBank/DDBJ whole genome shotgun (WGS) entry which is preliminary data.</text>
</comment>
<name>A0ABT8A823_9PROT</name>
<keyword evidence="11" id="KW-1185">Reference proteome</keyword>
<feature type="transmembrane region" description="Helical" evidence="8">
    <location>
        <begin position="25"/>
        <end position="44"/>
    </location>
</feature>
<dbReference type="Gene3D" id="1.20.1720.10">
    <property type="entry name" value="Multidrug resistance protein D"/>
    <property type="match status" value="1"/>
</dbReference>
<evidence type="ECO:0000256" key="3">
    <source>
        <dbReference type="ARBA" id="ARBA00022448"/>
    </source>
</evidence>
<keyword evidence="7 8" id="KW-0472">Membrane</keyword>
<feature type="transmembrane region" description="Helical" evidence="8">
    <location>
        <begin position="231"/>
        <end position="257"/>
    </location>
</feature>
<evidence type="ECO:0000256" key="6">
    <source>
        <dbReference type="ARBA" id="ARBA00022989"/>
    </source>
</evidence>
<dbReference type="CDD" id="cd17320">
    <property type="entry name" value="MFS_MdfA_MDR_like"/>
    <property type="match status" value="1"/>
</dbReference>
<keyword evidence="5 8" id="KW-0812">Transmembrane</keyword>
<reference evidence="11" key="1">
    <citation type="journal article" date="2019" name="Int. J. Syst. Evol. Microbiol.">
        <title>The Global Catalogue of Microorganisms (GCM) 10K type strain sequencing project: providing services to taxonomists for standard genome sequencing and annotation.</title>
        <authorList>
            <consortium name="The Broad Institute Genomics Platform"/>
            <consortium name="The Broad Institute Genome Sequencing Center for Infectious Disease"/>
            <person name="Wu L."/>
            <person name="Ma J."/>
        </authorList>
    </citation>
    <scope>NUCLEOTIDE SEQUENCE [LARGE SCALE GENOMIC DNA]</scope>
    <source>
        <strain evidence="11">CECT 7131</strain>
    </source>
</reference>
<feature type="transmembrane region" description="Helical" evidence="8">
    <location>
        <begin position="56"/>
        <end position="79"/>
    </location>
</feature>
<feature type="transmembrane region" description="Helical" evidence="8">
    <location>
        <begin position="358"/>
        <end position="377"/>
    </location>
</feature>
<evidence type="ECO:0000256" key="5">
    <source>
        <dbReference type="ARBA" id="ARBA00022692"/>
    </source>
</evidence>
<sequence length="410" mass="41720">MSPRDIPEGDLPAVAATPPARPKPAIALLILATGLGPFTMQIIIPCMPALMGALSASYGTVQLTLTLYLVGVAVAQLVYGPLSDRYGRRPLLLGGLAIYLAGSLAAALAPSIGWLIAARVLQAVGGCAGLVLGRAMIRDAYPREQAASVMGYVSTAMAVAPMLAPLIGSLLEDAFGWRATMLACLVFAAPLLVAVKLRLPETLREPQPLPGLAGMLGAYVQLLRLPAFRAYCGLTAFATGVFFAFAVGGPLVVINGLGYSATAYATAMMCIPFAWSAGTFTAARLATRLGIARMLALGTMVTTAGGVLALLAQVFLPPHIALFFGPMAVAALGNGMVQPNAIAAAISVRPNLAGTASGLIGAAQMGCGALLTVLCGVTESGSGIATALWMLAAALATQVALGAARRLPQH</sequence>
<dbReference type="SUPFAM" id="SSF103473">
    <property type="entry name" value="MFS general substrate transporter"/>
    <property type="match status" value="1"/>
</dbReference>
<comment type="subcellular location">
    <subcellularLocation>
        <location evidence="8">Cell inner membrane</location>
        <topology evidence="8">Multi-pass membrane protein</topology>
    </subcellularLocation>
    <subcellularLocation>
        <location evidence="1">Cell membrane</location>
        <topology evidence="1">Multi-pass membrane protein</topology>
    </subcellularLocation>
</comment>
<evidence type="ECO:0000313" key="11">
    <source>
        <dbReference type="Proteomes" id="UP001529369"/>
    </source>
</evidence>
<dbReference type="EMBL" id="JAUFPN010000153">
    <property type="protein sequence ID" value="MDN3565864.1"/>
    <property type="molecule type" value="Genomic_DNA"/>
</dbReference>
<gene>
    <name evidence="10" type="ORF">QWZ14_15955</name>
</gene>
<dbReference type="PROSITE" id="PS50850">
    <property type="entry name" value="MFS"/>
    <property type="match status" value="1"/>
</dbReference>
<dbReference type="InterPro" id="IPR050189">
    <property type="entry name" value="MFS_Efflux_Transporters"/>
</dbReference>
<feature type="transmembrane region" description="Helical" evidence="8">
    <location>
        <begin position="177"/>
        <end position="195"/>
    </location>
</feature>
<feature type="transmembrane region" description="Helical" evidence="8">
    <location>
        <begin position="383"/>
        <end position="404"/>
    </location>
</feature>
<evidence type="ECO:0000256" key="1">
    <source>
        <dbReference type="ARBA" id="ARBA00004651"/>
    </source>
</evidence>
<evidence type="ECO:0000256" key="7">
    <source>
        <dbReference type="ARBA" id="ARBA00023136"/>
    </source>
</evidence>
<accession>A0ABT8A823</accession>
<keyword evidence="8" id="KW-0997">Cell inner membrane</keyword>
<organism evidence="10 11">
    <name type="scientific">Paeniroseomonas aquatica</name>
    <dbReference type="NCBI Taxonomy" id="373043"/>
    <lineage>
        <taxon>Bacteria</taxon>
        <taxon>Pseudomonadati</taxon>
        <taxon>Pseudomonadota</taxon>
        <taxon>Alphaproteobacteria</taxon>
        <taxon>Acetobacterales</taxon>
        <taxon>Acetobacteraceae</taxon>
        <taxon>Paeniroseomonas</taxon>
    </lineage>
</organism>
<dbReference type="NCBIfam" id="TIGR00710">
    <property type="entry name" value="efflux_Bcr_CflA"/>
    <property type="match status" value="1"/>
</dbReference>
<dbReference type="PANTHER" id="PTHR43124">
    <property type="entry name" value="PURINE EFFLUX PUMP PBUE"/>
    <property type="match status" value="1"/>
</dbReference>
<dbReference type="InterPro" id="IPR020846">
    <property type="entry name" value="MFS_dom"/>
</dbReference>
<keyword evidence="6 8" id="KW-1133">Transmembrane helix</keyword>
<dbReference type="Proteomes" id="UP001529369">
    <property type="component" value="Unassembled WGS sequence"/>
</dbReference>
<evidence type="ECO:0000313" key="10">
    <source>
        <dbReference type="EMBL" id="MDN3565864.1"/>
    </source>
</evidence>
<dbReference type="InterPro" id="IPR011701">
    <property type="entry name" value="MFS"/>
</dbReference>
<evidence type="ECO:0000256" key="4">
    <source>
        <dbReference type="ARBA" id="ARBA00022475"/>
    </source>
</evidence>
<feature type="transmembrane region" description="Helical" evidence="8">
    <location>
        <begin position="116"/>
        <end position="137"/>
    </location>
</feature>
<evidence type="ECO:0000259" key="9">
    <source>
        <dbReference type="PROSITE" id="PS50850"/>
    </source>
</evidence>
<evidence type="ECO:0000256" key="2">
    <source>
        <dbReference type="ARBA" id="ARBA00006236"/>
    </source>
</evidence>
<feature type="transmembrane region" description="Helical" evidence="8">
    <location>
        <begin position="149"/>
        <end position="171"/>
    </location>
</feature>
<dbReference type="Pfam" id="PF07690">
    <property type="entry name" value="MFS_1"/>
    <property type="match status" value="1"/>
</dbReference>
<evidence type="ECO:0000256" key="8">
    <source>
        <dbReference type="RuleBase" id="RU365088"/>
    </source>
</evidence>
<feature type="transmembrane region" description="Helical" evidence="8">
    <location>
        <begin position="91"/>
        <end position="110"/>
    </location>
</feature>
<feature type="transmembrane region" description="Helical" evidence="8">
    <location>
        <begin position="322"/>
        <end position="346"/>
    </location>
</feature>
<protein>
    <recommendedName>
        <fullName evidence="8">Bcr/CflA family efflux transporter</fullName>
    </recommendedName>
</protein>
<keyword evidence="4" id="KW-1003">Cell membrane</keyword>
<keyword evidence="3 8" id="KW-0813">Transport</keyword>